<protein>
    <submittedName>
        <fullName evidence="2">Methylase involved in ubiquinone/menaquinone biosynthesis</fullName>
    </submittedName>
</protein>
<keyword evidence="2" id="KW-0830">Ubiquinone</keyword>
<keyword evidence="3" id="KW-1185">Reference proteome</keyword>
<sequence length="200" mass="22789">MTTRFDTEAKTWDRGRRVEVAMTFANCIKAHVPLNATQRLLDYGCGTGLVAYQFIQEVAQITGMDSSEKMLESFLEKAESYPVKAVKHDMMQNDLPAAVFEVVVSSMAMHHIQDTARFFQQVQQTLTTGGYFAVADLDKEDGTFHDKGNEGVWHFGFERQAMCELLVQSGFQLVHFEYFFHIEKNNKHYQIFAAIAQKVA</sequence>
<keyword evidence="2" id="KW-0808">Transferase</keyword>
<dbReference type="Proteomes" id="UP000005744">
    <property type="component" value="Unassembled WGS sequence"/>
</dbReference>
<dbReference type="Pfam" id="PF08241">
    <property type="entry name" value="Methyltransf_11"/>
    <property type="match status" value="1"/>
</dbReference>
<dbReference type="CDD" id="cd02440">
    <property type="entry name" value="AdoMet_MTases"/>
    <property type="match status" value="1"/>
</dbReference>
<keyword evidence="2" id="KW-0489">Methyltransferase</keyword>
<feature type="domain" description="Methyltransferase type 11" evidence="1">
    <location>
        <begin position="41"/>
        <end position="134"/>
    </location>
</feature>
<dbReference type="OrthoDB" id="9801538at2"/>
<dbReference type="eggNOG" id="COG2226">
    <property type="taxonomic scope" value="Bacteria"/>
</dbReference>
<dbReference type="AlphaFoldDB" id="I3CF18"/>
<accession>I3CF18</accession>
<dbReference type="GO" id="GO:0032259">
    <property type="term" value="P:methylation"/>
    <property type="evidence" value="ECO:0007669"/>
    <property type="project" value="UniProtKB-KW"/>
</dbReference>
<dbReference type="Gene3D" id="3.40.50.150">
    <property type="entry name" value="Vaccinia Virus protein VP39"/>
    <property type="match status" value="1"/>
</dbReference>
<dbReference type="InterPro" id="IPR013216">
    <property type="entry name" value="Methyltransf_11"/>
</dbReference>
<evidence type="ECO:0000313" key="3">
    <source>
        <dbReference type="Proteomes" id="UP000005744"/>
    </source>
</evidence>
<organism evidence="2 3">
    <name type="scientific">Beggiatoa alba B18LD</name>
    <dbReference type="NCBI Taxonomy" id="395493"/>
    <lineage>
        <taxon>Bacteria</taxon>
        <taxon>Pseudomonadati</taxon>
        <taxon>Pseudomonadota</taxon>
        <taxon>Gammaproteobacteria</taxon>
        <taxon>Thiotrichales</taxon>
        <taxon>Thiotrichaceae</taxon>
        <taxon>Beggiatoa</taxon>
    </lineage>
</organism>
<dbReference type="SUPFAM" id="SSF53335">
    <property type="entry name" value="S-adenosyl-L-methionine-dependent methyltransferases"/>
    <property type="match status" value="1"/>
</dbReference>
<dbReference type="InterPro" id="IPR029063">
    <property type="entry name" value="SAM-dependent_MTases_sf"/>
</dbReference>
<reference evidence="2 3" key="1">
    <citation type="submission" date="2011-11" db="EMBL/GenBank/DDBJ databases">
        <title>Improved High-Quality Draft sequence of Beggiatoa alba B18lD.</title>
        <authorList>
            <consortium name="US DOE Joint Genome Institute"/>
            <person name="Lucas S."/>
            <person name="Han J."/>
            <person name="Lapidus A."/>
            <person name="Cheng J.-F."/>
            <person name="Goodwin L."/>
            <person name="Pitluck S."/>
            <person name="Peters L."/>
            <person name="Mikhailova N."/>
            <person name="Held B."/>
            <person name="Detter J.C."/>
            <person name="Han C."/>
            <person name="Tapia R."/>
            <person name="Land M."/>
            <person name="Hauser L."/>
            <person name="Kyrpides N."/>
            <person name="Ivanova N."/>
            <person name="Pagani I."/>
            <person name="Samuel K."/>
            <person name="Teske A."/>
            <person name="Mueller J."/>
            <person name="Woyke T."/>
        </authorList>
    </citation>
    <scope>NUCLEOTIDE SEQUENCE [LARGE SCALE GENOMIC DNA]</scope>
    <source>
        <strain evidence="2 3">B18LD</strain>
    </source>
</reference>
<dbReference type="GO" id="GO:0008757">
    <property type="term" value="F:S-adenosylmethionine-dependent methyltransferase activity"/>
    <property type="evidence" value="ECO:0007669"/>
    <property type="project" value="InterPro"/>
</dbReference>
<dbReference type="RefSeq" id="WP_002684956.1">
    <property type="nucleotide sequence ID" value="NZ_JH600070.1"/>
</dbReference>
<dbReference type="EMBL" id="JH600070">
    <property type="protein sequence ID" value="EIJ42211.1"/>
    <property type="molecule type" value="Genomic_DNA"/>
</dbReference>
<gene>
    <name evidence="2" type="ORF">BegalDRAFT_1315</name>
</gene>
<proteinExistence type="predicted"/>
<dbReference type="HOGENOM" id="CLU_037990_1_2_6"/>
<name>I3CF18_9GAMM</name>
<dbReference type="PANTHER" id="PTHR43861">
    <property type="entry name" value="TRANS-ACONITATE 2-METHYLTRANSFERASE-RELATED"/>
    <property type="match status" value="1"/>
</dbReference>
<evidence type="ECO:0000313" key="2">
    <source>
        <dbReference type="EMBL" id="EIJ42211.1"/>
    </source>
</evidence>
<evidence type="ECO:0000259" key="1">
    <source>
        <dbReference type="Pfam" id="PF08241"/>
    </source>
</evidence>